<dbReference type="Proteomes" id="UP000178526">
    <property type="component" value="Unassembled WGS sequence"/>
</dbReference>
<evidence type="ECO:0000313" key="3">
    <source>
        <dbReference type="Proteomes" id="UP000178526"/>
    </source>
</evidence>
<dbReference type="AlphaFoldDB" id="A0A1F7RNG2"/>
<dbReference type="InterPro" id="IPR036390">
    <property type="entry name" value="WH_DNA-bd_sf"/>
</dbReference>
<dbReference type="PANTHER" id="PTHR33221">
    <property type="entry name" value="WINGED HELIX-TURN-HELIX TRANSCRIPTIONAL REGULATOR, RRF2 FAMILY"/>
    <property type="match status" value="1"/>
</dbReference>
<dbReference type="Pfam" id="PF02082">
    <property type="entry name" value="Rrf2"/>
    <property type="match status" value="1"/>
</dbReference>
<organism evidence="2 3">
    <name type="scientific">Candidatus Schekmanbacteria bacterium GWA2_38_11</name>
    <dbReference type="NCBI Taxonomy" id="1817876"/>
    <lineage>
        <taxon>Bacteria</taxon>
        <taxon>Candidatus Schekmaniibacteriota</taxon>
    </lineage>
</organism>
<dbReference type="PANTHER" id="PTHR33221:SF5">
    <property type="entry name" value="HTH-TYPE TRANSCRIPTIONAL REGULATOR ISCR"/>
    <property type="match status" value="1"/>
</dbReference>
<dbReference type="GO" id="GO:0003677">
    <property type="term" value="F:DNA binding"/>
    <property type="evidence" value="ECO:0007669"/>
    <property type="project" value="UniProtKB-KW"/>
</dbReference>
<dbReference type="GO" id="GO:0005829">
    <property type="term" value="C:cytosol"/>
    <property type="evidence" value="ECO:0007669"/>
    <property type="project" value="TreeGrafter"/>
</dbReference>
<dbReference type="GO" id="GO:0003700">
    <property type="term" value="F:DNA-binding transcription factor activity"/>
    <property type="evidence" value="ECO:0007669"/>
    <property type="project" value="TreeGrafter"/>
</dbReference>
<dbReference type="Gene3D" id="1.10.10.10">
    <property type="entry name" value="Winged helix-like DNA-binding domain superfamily/Winged helix DNA-binding domain"/>
    <property type="match status" value="1"/>
</dbReference>
<evidence type="ECO:0000313" key="2">
    <source>
        <dbReference type="EMBL" id="OGL42860.1"/>
    </source>
</evidence>
<accession>A0A1F7RNG2</accession>
<name>A0A1F7RNG2_9BACT</name>
<keyword evidence="1" id="KW-0238">DNA-binding</keyword>
<dbReference type="EMBL" id="MGDB01000023">
    <property type="protein sequence ID" value="OGL42860.1"/>
    <property type="molecule type" value="Genomic_DNA"/>
</dbReference>
<dbReference type="InterPro" id="IPR036388">
    <property type="entry name" value="WH-like_DNA-bd_sf"/>
</dbReference>
<gene>
    <name evidence="2" type="ORF">A2042_01810</name>
</gene>
<sequence>MKISSKGYYSIKALIDLAYNFSGKPIPLSHISERQHISLNYLEQLFVKLRRAKIVQSVRGPKGGYKLLKKPQDISIKAVIRALDISLAPVFCVEDDSKEKGCEHLEGCISYILWRKLGNQIAQLLDSINLADLIAEASKMKKEGVLDHDYMFYI</sequence>
<reference evidence="2 3" key="1">
    <citation type="journal article" date="2016" name="Nat. Commun.">
        <title>Thousands of microbial genomes shed light on interconnected biogeochemical processes in an aquifer system.</title>
        <authorList>
            <person name="Anantharaman K."/>
            <person name="Brown C.T."/>
            <person name="Hug L.A."/>
            <person name="Sharon I."/>
            <person name="Castelle C.J."/>
            <person name="Probst A.J."/>
            <person name="Thomas B.C."/>
            <person name="Singh A."/>
            <person name="Wilkins M.J."/>
            <person name="Karaoz U."/>
            <person name="Brodie E.L."/>
            <person name="Williams K.H."/>
            <person name="Hubbard S.S."/>
            <person name="Banfield J.F."/>
        </authorList>
    </citation>
    <scope>NUCLEOTIDE SEQUENCE [LARGE SCALE GENOMIC DNA]</scope>
</reference>
<dbReference type="PROSITE" id="PS51197">
    <property type="entry name" value="HTH_RRF2_2"/>
    <property type="match status" value="1"/>
</dbReference>
<proteinExistence type="predicted"/>
<evidence type="ECO:0000256" key="1">
    <source>
        <dbReference type="ARBA" id="ARBA00023125"/>
    </source>
</evidence>
<comment type="caution">
    <text evidence="2">The sequence shown here is derived from an EMBL/GenBank/DDBJ whole genome shotgun (WGS) entry which is preliminary data.</text>
</comment>
<dbReference type="InterPro" id="IPR000944">
    <property type="entry name" value="Tscrpt_reg_Rrf2"/>
</dbReference>
<protein>
    <recommendedName>
        <fullName evidence="4">Rrf2 family transcriptional regulator</fullName>
    </recommendedName>
</protein>
<evidence type="ECO:0008006" key="4">
    <source>
        <dbReference type="Google" id="ProtNLM"/>
    </source>
</evidence>
<dbReference type="SUPFAM" id="SSF46785">
    <property type="entry name" value="Winged helix' DNA-binding domain"/>
    <property type="match status" value="1"/>
</dbReference>
<dbReference type="NCBIfam" id="TIGR00738">
    <property type="entry name" value="rrf2_super"/>
    <property type="match status" value="1"/>
</dbReference>